<evidence type="ECO:0000256" key="10">
    <source>
        <dbReference type="SAM" id="MobiDB-lite"/>
    </source>
</evidence>
<feature type="region of interest" description="Disordered" evidence="10">
    <location>
        <begin position="1"/>
        <end position="97"/>
    </location>
</feature>
<evidence type="ECO:0000259" key="11">
    <source>
        <dbReference type="PROSITE" id="PS51352"/>
    </source>
</evidence>
<comment type="caution">
    <text evidence="12">The sequence shown here is derived from an EMBL/GenBank/DDBJ whole genome shotgun (WGS) entry which is preliminary data.</text>
</comment>
<feature type="compositionally biased region" description="Polar residues" evidence="10">
    <location>
        <begin position="7"/>
        <end position="22"/>
    </location>
</feature>
<name>A0A286UDP8_9AGAM</name>
<feature type="domain" description="Thioredoxin" evidence="11">
    <location>
        <begin position="98"/>
        <end position="245"/>
    </location>
</feature>
<evidence type="ECO:0000256" key="6">
    <source>
        <dbReference type="ARBA" id="ARBA00023284"/>
    </source>
</evidence>
<dbReference type="EMBL" id="NBII01000006">
    <property type="protein sequence ID" value="PAV17721.1"/>
    <property type="molecule type" value="Genomic_DNA"/>
</dbReference>
<dbReference type="Gene3D" id="3.40.30.10">
    <property type="entry name" value="Glutaredoxin"/>
    <property type="match status" value="1"/>
</dbReference>
<dbReference type="EC" id="1.11.1.24" evidence="1"/>
<dbReference type="OrthoDB" id="338622at2759"/>
<dbReference type="GO" id="GO:0005737">
    <property type="term" value="C:cytoplasm"/>
    <property type="evidence" value="ECO:0007669"/>
    <property type="project" value="TreeGrafter"/>
</dbReference>
<feature type="compositionally biased region" description="Basic and acidic residues" evidence="10">
    <location>
        <begin position="333"/>
        <end position="348"/>
    </location>
</feature>
<feature type="region of interest" description="Disordered" evidence="10">
    <location>
        <begin position="266"/>
        <end position="381"/>
    </location>
</feature>
<dbReference type="SUPFAM" id="SSF52833">
    <property type="entry name" value="Thioredoxin-like"/>
    <property type="match status" value="1"/>
</dbReference>
<evidence type="ECO:0000313" key="12">
    <source>
        <dbReference type="EMBL" id="PAV17721.1"/>
    </source>
</evidence>
<evidence type="ECO:0000256" key="8">
    <source>
        <dbReference type="ARBA" id="ARBA00038489"/>
    </source>
</evidence>
<dbReference type="InterPro" id="IPR036249">
    <property type="entry name" value="Thioredoxin-like_sf"/>
</dbReference>
<sequence length="381" mass="39964">MQAEVEATQQKSEEVTQATSESVAAPESETKAEEKSDKPAAAAPRRSSRIKNTTTPTASPAKKEPTRKRSADAVDGGATANGTKKAKTAKSKGDDVGLALDEPLPDVVLKNEAEEDVRVADLTKDGKKGVVLFLVPKADTPGCTTQACGFRDVYPDFSALNVAVFCVSADKPSAQNKWKTKKSLPYALLSDPERTLIGQLTGGTGKTARSHFVFNAQGRLVEKRNPVKPADSPRLALEFIRGLLAAGETSSTNDIEKTDKADIAAASAAADASLEPASVPGVPTEEKSANGTNDENKEKEKDTVPVPDANDENTSENKMAVDKAEQAEVETEKEEKKEGKEEPSDSKAGDATVAAEVVAPVASSTDAATEAEATGVPSEQV</sequence>
<dbReference type="PANTHER" id="PTHR42801">
    <property type="entry name" value="THIOREDOXIN-DEPENDENT PEROXIDE REDUCTASE"/>
    <property type="match status" value="1"/>
</dbReference>
<comment type="catalytic activity">
    <reaction evidence="9">
        <text>a hydroperoxide + [thioredoxin]-dithiol = an alcohol + [thioredoxin]-disulfide + H2O</text>
        <dbReference type="Rhea" id="RHEA:62620"/>
        <dbReference type="Rhea" id="RHEA-COMP:10698"/>
        <dbReference type="Rhea" id="RHEA-COMP:10700"/>
        <dbReference type="ChEBI" id="CHEBI:15377"/>
        <dbReference type="ChEBI" id="CHEBI:29950"/>
        <dbReference type="ChEBI" id="CHEBI:30879"/>
        <dbReference type="ChEBI" id="CHEBI:35924"/>
        <dbReference type="ChEBI" id="CHEBI:50058"/>
        <dbReference type="EC" id="1.11.1.24"/>
    </reaction>
</comment>
<evidence type="ECO:0000256" key="3">
    <source>
        <dbReference type="ARBA" id="ARBA00022862"/>
    </source>
</evidence>
<proteinExistence type="inferred from homology"/>
<keyword evidence="4" id="KW-0560">Oxidoreductase</keyword>
<keyword evidence="6" id="KW-0676">Redox-active center</keyword>
<dbReference type="InParanoid" id="A0A286UDP8"/>
<dbReference type="InterPro" id="IPR013766">
    <property type="entry name" value="Thioredoxin_domain"/>
</dbReference>
<dbReference type="AlphaFoldDB" id="A0A286UDP8"/>
<evidence type="ECO:0000256" key="2">
    <source>
        <dbReference type="ARBA" id="ARBA00022559"/>
    </source>
</evidence>
<protein>
    <recommendedName>
        <fullName evidence="1">thioredoxin-dependent peroxiredoxin</fullName>
        <ecNumber evidence="1">1.11.1.24</ecNumber>
    </recommendedName>
    <alternativeName>
        <fullName evidence="7">Thioredoxin peroxidase</fullName>
    </alternativeName>
</protein>
<evidence type="ECO:0000256" key="7">
    <source>
        <dbReference type="ARBA" id="ARBA00032824"/>
    </source>
</evidence>
<evidence type="ECO:0000256" key="4">
    <source>
        <dbReference type="ARBA" id="ARBA00023002"/>
    </source>
</evidence>
<gene>
    <name evidence="12" type="ORF">PNOK_0620700</name>
</gene>
<dbReference type="STRING" id="2282107.A0A286UDP8"/>
<evidence type="ECO:0000256" key="5">
    <source>
        <dbReference type="ARBA" id="ARBA00023157"/>
    </source>
</evidence>
<organism evidence="12 13">
    <name type="scientific">Pyrrhoderma noxium</name>
    <dbReference type="NCBI Taxonomy" id="2282107"/>
    <lineage>
        <taxon>Eukaryota</taxon>
        <taxon>Fungi</taxon>
        <taxon>Dikarya</taxon>
        <taxon>Basidiomycota</taxon>
        <taxon>Agaricomycotina</taxon>
        <taxon>Agaricomycetes</taxon>
        <taxon>Hymenochaetales</taxon>
        <taxon>Hymenochaetaceae</taxon>
        <taxon>Pyrrhoderma</taxon>
    </lineage>
</organism>
<dbReference type="Pfam" id="PF00578">
    <property type="entry name" value="AhpC-TSA"/>
    <property type="match status" value="1"/>
</dbReference>
<dbReference type="InterPro" id="IPR050924">
    <property type="entry name" value="Peroxiredoxin_BCP/PrxQ"/>
</dbReference>
<accession>A0A286UDP8</accession>
<evidence type="ECO:0000256" key="9">
    <source>
        <dbReference type="ARBA" id="ARBA00049091"/>
    </source>
</evidence>
<dbReference type="PROSITE" id="PS51352">
    <property type="entry name" value="THIOREDOXIN_2"/>
    <property type="match status" value="1"/>
</dbReference>
<keyword evidence="13" id="KW-1185">Reference proteome</keyword>
<feature type="compositionally biased region" description="Basic and acidic residues" evidence="10">
    <location>
        <begin position="284"/>
        <end position="303"/>
    </location>
</feature>
<dbReference type="GO" id="GO:0008379">
    <property type="term" value="F:thioredoxin peroxidase activity"/>
    <property type="evidence" value="ECO:0007669"/>
    <property type="project" value="TreeGrafter"/>
</dbReference>
<evidence type="ECO:0000256" key="1">
    <source>
        <dbReference type="ARBA" id="ARBA00013017"/>
    </source>
</evidence>
<dbReference type="GO" id="GO:0034599">
    <property type="term" value="P:cellular response to oxidative stress"/>
    <property type="evidence" value="ECO:0007669"/>
    <property type="project" value="TreeGrafter"/>
</dbReference>
<dbReference type="Proteomes" id="UP000217199">
    <property type="component" value="Unassembled WGS sequence"/>
</dbReference>
<comment type="similarity">
    <text evidence="8">Belongs to the peroxiredoxin family. BCP/PrxQ subfamily.</text>
</comment>
<keyword evidence="3" id="KW-0049">Antioxidant</keyword>
<feature type="compositionally biased region" description="Basic and acidic residues" evidence="10">
    <location>
        <begin position="28"/>
        <end position="38"/>
    </location>
</feature>
<feature type="compositionally biased region" description="Basic and acidic residues" evidence="10">
    <location>
        <begin position="61"/>
        <end position="72"/>
    </location>
</feature>
<dbReference type="GO" id="GO:0045454">
    <property type="term" value="P:cell redox homeostasis"/>
    <property type="evidence" value="ECO:0007669"/>
    <property type="project" value="TreeGrafter"/>
</dbReference>
<reference evidence="12 13" key="1">
    <citation type="journal article" date="2017" name="Mol. Ecol.">
        <title>Comparative and population genomic landscape of Phellinus noxius: A hypervariable fungus causing root rot in trees.</title>
        <authorList>
            <person name="Chung C.L."/>
            <person name="Lee T.J."/>
            <person name="Akiba M."/>
            <person name="Lee H.H."/>
            <person name="Kuo T.H."/>
            <person name="Liu D."/>
            <person name="Ke H.M."/>
            <person name="Yokoi T."/>
            <person name="Roa M.B."/>
            <person name="Lu M.J."/>
            <person name="Chang Y.Y."/>
            <person name="Ann P.J."/>
            <person name="Tsai J.N."/>
            <person name="Chen C.Y."/>
            <person name="Tzean S.S."/>
            <person name="Ota Y."/>
            <person name="Hattori T."/>
            <person name="Sahashi N."/>
            <person name="Liou R.F."/>
            <person name="Kikuchi T."/>
            <person name="Tsai I.J."/>
        </authorList>
    </citation>
    <scope>NUCLEOTIDE SEQUENCE [LARGE SCALE GENOMIC DNA]</scope>
    <source>
        <strain evidence="12 13">FFPRI411160</strain>
    </source>
</reference>
<dbReference type="CDD" id="cd03017">
    <property type="entry name" value="PRX_BCP"/>
    <property type="match status" value="1"/>
</dbReference>
<keyword evidence="2" id="KW-0575">Peroxidase</keyword>
<keyword evidence="5" id="KW-1015">Disulfide bond</keyword>
<dbReference type="PANTHER" id="PTHR42801:SF23">
    <property type="entry name" value="PEROXIREDOXIN DOT5"/>
    <property type="match status" value="1"/>
</dbReference>
<dbReference type="InterPro" id="IPR000866">
    <property type="entry name" value="AhpC/TSA"/>
</dbReference>
<evidence type="ECO:0000313" key="13">
    <source>
        <dbReference type="Proteomes" id="UP000217199"/>
    </source>
</evidence>
<feature type="compositionally biased region" description="Low complexity" evidence="10">
    <location>
        <begin position="351"/>
        <end position="374"/>
    </location>
</feature>